<accession>A0A841BTL6</accession>
<comment type="caution">
    <text evidence="2">The sequence shown here is derived from an EMBL/GenBank/DDBJ whole genome shotgun (WGS) entry which is preliminary data.</text>
</comment>
<keyword evidence="1" id="KW-0472">Membrane</keyword>
<keyword evidence="3" id="KW-1185">Reference proteome</keyword>
<evidence type="ECO:0000313" key="3">
    <source>
        <dbReference type="Proteomes" id="UP000587527"/>
    </source>
</evidence>
<sequence length="167" mass="17500">MSTVEVPGALISVGRLPSVCARHGIGARRRVRFVIKSRPDVGPVTEVLHPGKTALGRGVEYSRRVKLVPVDGWPLCEACVRVRLVSLVAAGVLFFGGIVALVAGFVAGSLWPLLGGLVGIFLAVVPFSWGSLPRLTGTEAAADGESVLVKDAHPTFATELQALITQP</sequence>
<gene>
    <name evidence="2" type="ORF">F4553_004145</name>
</gene>
<dbReference type="RefSeq" id="WP_184838370.1">
    <property type="nucleotide sequence ID" value="NZ_JACHMN010000002.1"/>
</dbReference>
<dbReference type="Proteomes" id="UP000587527">
    <property type="component" value="Unassembled WGS sequence"/>
</dbReference>
<evidence type="ECO:0000256" key="1">
    <source>
        <dbReference type="SAM" id="Phobius"/>
    </source>
</evidence>
<dbReference type="EMBL" id="JACHMN010000002">
    <property type="protein sequence ID" value="MBB5870766.1"/>
    <property type="molecule type" value="Genomic_DNA"/>
</dbReference>
<keyword evidence="1" id="KW-0812">Transmembrane</keyword>
<feature type="transmembrane region" description="Helical" evidence="1">
    <location>
        <begin position="84"/>
        <end position="107"/>
    </location>
</feature>
<dbReference type="AlphaFoldDB" id="A0A841BTL6"/>
<feature type="transmembrane region" description="Helical" evidence="1">
    <location>
        <begin position="113"/>
        <end position="132"/>
    </location>
</feature>
<keyword evidence="1" id="KW-1133">Transmembrane helix</keyword>
<protein>
    <submittedName>
        <fullName evidence="2">Uncharacterized protein</fullName>
    </submittedName>
</protein>
<name>A0A841BTL6_9ACTN</name>
<reference evidence="2 3" key="1">
    <citation type="submission" date="2020-08" db="EMBL/GenBank/DDBJ databases">
        <title>Sequencing the genomes of 1000 actinobacteria strains.</title>
        <authorList>
            <person name="Klenk H.-P."/>
        </authorList>
    </citation>
    <scope>NUCLEOTIDE SEQUENCE [LARGE SCALE GENOMIC DNA]</scope>
    <source>
        <strain evidence="2 3">DSM 45362</strain>
    </source>
</reference>
<proteinExistence type="predicted"/>
<organism evidence="2 3">
    <name type="scientific">Allocatelliglobosispora scoriae</name>
    <dbReference type="NCBI Taxonomy" id="643052"/>
    <lineage>
        <taxon>Bacteria</taxon>
        <taxon>Bacillati</taxon>
        <taxon>Actinomycetota</taxon>
        <taxon>Actinomycetes</taxon>
        <taxon>Micromonosporales</taxon>
        <taxon>Micromonosporaceae</taxon>
        <taxon>Allocatelliglobosispora</taxon>
    </lineage>
</organism>
<evidence type="ECO:0000313" key="2">
    <source>
        <dbReference type="EMBL" id="MBB5870766.1"/>
    </source>
</evidence>